<sequence>MSTLINRVFQMDGLYVERSLRQLPLKKLCEHSFKDYHVRGVNYLCLERSCNITTKVYLLDPVEHGKGYVANPHNHRYHFKTTVLNGSLKNLVFEERQAQEDHSDLYWKYAYFHHTHQFERLNKVLLHLNHIDHCEVGESYDLSPNEIHTIQVSEKEPTVLFLQQYPDVVPESYPGEFYCRESSPPNVDGLYQRYSEEEVRDLREKILQLICK</sequence>
<name>D2V5H0_NAEGR</name>
<evidence type="ECO:0000313" key="2">
    <source>
        <dbReference type="Proteomes" id="UP000006671"/>
    </source>
</evidence>
<dbReference type="OrthoDB" id="10261418at2759"/>
<dbReference type="GeneID" id="8849575"/>
<organism evidence="2">
    <name type="scientific">Naegleria gruberi</name>
    <name type="common">Amoeba</name>
    <dbReference type="NCBI Taxonomy" id="5762"/>
    <lineage>
        <taxon>Eukaryota</taxon>
        <taxon>Discoba</taxon>
        <taxon>Heterolobosea</taxon>
        <taxon>Tetramitia</taxon>
        <taxon>Eutetramitia</taxon>
        <taxon>Vahlkampfiidae</taxon>
        <taxon>Naegleria</taxon>
    </lineage>
</organism>
<dbReference type="OMA" id="ANPHNHR"/>
<dbReference type="EMBL" id="GG738852">
    <property type="protein sequence ID" value="EFC48113.1"/>
    <property type="molecule type" value="Genomic_DNA"/>
</dbReference>
<evidence type="ECO:0000313" key="1">
    <source>
        <dbReference type="EMBL" id="EFC48113.1"/>
    </source>
</evidence>
<dbReference type="AlphaFoldDB" id="D2V5H0"/>
<gene>
    <name evidence="1" type="ORF">NAEGRDRAFT_63819</name>
</gene>
<protein>
    <submittedName>
        <fullName evidence="1">Predicted protein</fullName>
    </submittedName>
</protein>
<proteinExistence type="predicted"/>
<dbReference type="VEuPathDB" id="AmoebaDB:NAEGRDRAFT_63819"/>
<reference evidence="1 2" key="1">
    <citation type="journal article" date="2010" name="Cell">
        <title>The genome of Naegleria gruberi illuminates early eukaryotic versatility.</title>
        <authorList>
            <person name="Fritz-Laylin L.K."/>
            <person name="Prochnik S.E."/>
            <person name="Ginger M.L."/>
            <person name="Dacks J.B."/>
            <person name="Carpenter M.L."/>
            <person name="Field M.C."/>
            <person name="Kuo A."/>
            <person name="Paredez A."/>
            <person name="Chapman J."/>
            <person name="Pham J."/>
            <person name="Shu S."/>
            <person name="Neupane R."/>
            <person name="Cipriano M."/>
            <person name="Mancuso J."/>
            <person name="Tu H."/>
            <person name="Salamov A."/>
            <person name="Lindquist E."/>
            <person name="Shapiro H."/>
            <person name="Lucas S."/>
            <person name="Grigoriev I.V."/>
            <person name="Cande W.Z."/>
            <person name="Fulton C."/>
            <person name="Rokhsar D.S."/>
            <person name="Dawson S.C."/>
        </authorList>
    </citation>
    <scope>NUCLEOTIDE SEQUENCE [LARGE SCALE GENOMIC DNA]</scope>
    <source>
        <strain evidence="1 2">NEG-M</strain>
    </source>
</reference>
<dbReference type="KEGG" id="ngr:NAEGRDRAFT_63819"/>
<dbReference type="InParanoid" id="D2V5H0"/>
<dbReference type="RefSeq" id="XP_002680857.1">
    <property type="nucleotide sequence ID" value="XM_002680811.1"/>
</dbReference>
<dbReference type="Proteomes" id="UP000006671">
    <property type="component" value="Unassembled WGS sequence"/>
</dbReference>
<accession>D2V5H0</accession>
<keyword evidence="2" id="KW-1185">Reference proteome</keyword>